<name>A0ABM8VNU9_9BACL</name>
<comment type="caution">
    <text evidence="2">The sequence shown here is derived from an EMBL/GenBank/DDBJ whole genome shotgun (WGS) entry which is preliminary data.</text>
</comment>
<keyword evidence="3" id="KW-1185">Reference proteome</keyword>
<accession>A0ABM8VNU9</accession>
<proteinExistence type="predicted"/>
<gene>
    <name evidence="2" type="ORF">PAECIP111802_05119</name>
</gene>
<dbReference type="CDD" id="cd07814">
    <property type="entry name" value="SRPBCC_CalC_Aha1-like"/>
    <property type="match status" value="1"/>
</dbReference>
<sequence length="129" mass="14454">MDHPQVSSIVIDGNIEAVWDAITSEDKLIHWYAPGSPWEIPSLAAGEKMLFTLMPNQHNNLAEKLPMFLTIEKVIPNQEFSFVADSQQTIITFILEQESGGTRVACNMGFRESLANLKAFIEGKEIPYT</sequence>
<evidence type="ECO:0000313" key="2">
    <source>
        <dbReference type="EMBL" id="CAG7652034.1"/>
    </source>
</evidence>
<feature type="domain" description="Activator of Hsp90 ATPase homologue 1/2-like C-terminal" evidence="1">
    <location>
        <begin position="14"/>
        <end position="108"/>
    </location>
</feature>
<dbReference type="EMBL" id="CAJVCE010000017">
    <property type="protein sequence ID" value="CAG7652034.1"/>
    <property type="molecule type" value="Genomic_DNA"/>
</dbReference>
<dbReference type="InterPro" id="IPR013538">
    <property type="entry name" value="ASHA1/2-like_C"/>
</dbReference>
<reference evidence="2 3" key="1">
    <citation type="submission" date="2021-06" db="EMBL/GenBank/DDBJ databases">
        <authorList>
            <person name="Criscuolo A."/>
        </authorList>
    </citation>
    <scope>NUCLEOTIDE SEQUENCE [LARGE SCALE GENOMIC DNA]</scope>
    <source>
        <strain evidence="3">CIP 111802</strain>
    </source>
</reference>
<dbReference type="Proteomes" id="UP000730618">
    <property type="component" value="Unassembled WGS sequence"/>
</dbReference>
<dbReference type="RefSeq" id="WP_218101345.1">
    <property type="nucleotide sequence ID" value="NZ_CAJVCE010000017.1"/>
</dbReference>
<protein>
    <recommendedName>
        <fullName evidence="1">Activator of Hsp90 ATPase homologue 1/2-like C-terminal domain-containing protein</fullName>
    </recommendedName>
</protein>
<dbReference type="Pfam" id="PF08327">
    <property type="entry name" value="AHSA1"/>
    <property type="match status" value="1"/>
</dbReference>
<evidence type="ECO:0000259" key="1">
    <source>
        <dbReference type="Pfam" id="PF08327"/>
    </source>
</evidence>
<organism evidence="2 3">
    <name type="scientific">Paenibacillus allorhizosphaerae</name>
    <dbReference type="NCBI Taxonomy" id="2849866"/>
    <lineage>
        <taxon>Bacteria</taxon>
        <taxon>Bacillati</taxon>
        <taxon>Bacillota</taxon>
        <taxon>Bacilli</taxon>
        <taxon>Bacillales</taxon>
        <taxon>Paenibacillaceae</taxon>
        <taxon>Paenibacillus</taxon>
    </lineage>
</organism>
<evidence type="ECO:0000313" key="3">
    <source>
        <dbReference type="Proteomes" id="UP000730618"/>
    </source>
</evidence>